<evidence type="ECO:0000313" key="1">
    <source>
        <dbReference type="EMBL" id="KAF1962903.1"/>
    </source>
</evidence>
<accession>A0A6A5UCJ9</accession>
<reference evidence="1" key="1">
    <citation type="journal article" date="2020" name="Stud. Mycol.">
        <title>101 Dothideomycetes genomes: a test case for predicting lifestyles and emergence of pathogens.</title>
        <authorList>
            <person name="Haridas S."/>
            <person name="Albert R."/>
            <person name="Binder M."/>
            <person name="Bloem J."/>
            <person name="Labutti K."/>
            <person name="Salamov A."/>
            <person name="Andreopoulos B."/>
            <person name="Baker S."/>
            <person name="Barry K."/>
            <person name="Bills G."/>
            <person name="Bluhm B."/>
            <person name="Cannon C."/>
            <person name="Castanera R."/>
            <person name="Culley D."/>
            <person name="Daum C."/>
            <person name="Ezra D."/>
            <person name="Gonzalez J."/>
            <person name="Henrissat B."/>
            <person name="Kuo A."/>
            <person name="Liang C."/>
            <person name="Lipzen A."/>
            <person name="Lutzoni F."/>
            <person name="Magnuson J."/>
            <person name="Mondo S."/>
            <person name="Nolan M."/>
            <person name="Ohm R."/>
            <person name="Pangilinan J."/>
            <person name="Park H.-J."/>
            <person name="Ramirez L."/>
            <person name="Alfaro M."/>
            <person name="Sun H."/>
            <person name="Tritt A."/>
            <person name="Yoshinaga Y."/>
            <person name="Zwiers L.-H."/>
            <person name="Turgeon B."/>
            <person name="Goodwin S."/>
            <person name="Spatafora J."/>
            <person name="Crous P."/>
            <person name="Grigoriev I."/>
        </authorList>
    </citation>
    <scope>NUCLEOTIDE SEQUENCE</scope>
    <source>
        <strain evidence="1">CBS 675.92</strain>
    </source>
</reference>
<dbReference type="EMBL" id="ML976978">
    <property type="protein sequence ID" value="KAF1962903.1"/>
    <property type="molecule type" value="Genomic_DNA"/>
</dbReference>
<gene>
    <name evidence="1" type="ORF">CC80DRAFT_487344</name>
</gene>
<organism evidence="1 2">
    <name type="scientific">Byssothecium circinans</name>
    <dbReference type="NCBI Taxonomy" id="147558"/>
    <lineage>
        <taxon>Eukaryota</taxon>
        <taxon>Fungi</taxon>
        <taxon>Dikarya</taxon>
        <taxon>Ascomycota</taxon>
        <taxon>Pezizomycotina</taxon>
        <taxon>Dothideomycetes</taxon>
        <taxon>Pleosporomycetidae</taxon>
        <taxon>Pleosporales</taxon>
        <taxon>Massarineae</taxon>
        <taxon>Massarinaceae</taxon>
        <taxon>Byssothecium</taxon>
    </lineage>
</organism>
<protein>
    <submittedName>
        <fullName evidence="1">Uncharacterized protein</fullName>
    </submittedName>
</protein>
<dbReference type="AlphaFoldDB" id="A0A6A5UCJ9"/>
<sequence>MENSNSDLKTIELSSTRYENSVIVQATVVDLPHRRQSLLGDPQESDLALSKRVLSRLDGTAFPATRSSLEAGCTAKPCWATNKMAWKTPNQSQIAGELKPVHAWNESVSLHFFYIP</sequence>
<name>A0A6A5UCJ9_9PLEO</name>
<keyword evidence="2" id="KW-1185">Reference proteome</keyword>
<proteinExistence type="predicted"/>
<evidence type="ECO:0000313" key="2">
    <source>
        <dbReference type="Proteomes" id="UP000800035"/>
    </source>
</evidence>
<dbReference type="Proteomes" id="UP000800035">
    <property type="component" value="Unassembled WGS sequence"/>
</dbReference>